<dbReference type="InterPro" id="IPR036199">
    <property type="entry name" value="Gp10_sf"/>
</dbReference>
<feature type="compositionally biased region" description="Acidic residues" evidence="1">
    <location>
        <begin position="296"/>
        <end position="305"/>
    </location>
</feature>
<dbReference type="SUPFAM" id="SSF56826">
    <property type="entry name" value="Upper collar protein gp10 (connector protein)"/>
    <property type="match status" value="1"/>
</dbReference>
<dbReference type="InterPro" id="IPR008016">
    <property type="entry name" value="Gp10"/>
</dbReference>
<evidence type="ECO:0000313" key="2">
    <source>
        <dbReference type="EMBL" id="DAE09279.1"/>
    </source>
</evidence>
<organism evidence="2">
    <name type="scientific">Podoviridae sp. ctdKF3</name>
    <dbReference type="NCBI Taxonomy" id="2825261"/>
    <lineage>
        <taxon>Viruses</taxon>
        <taxon>Duplodnaviria</taxon>
        <taxon>Heunggongvirae</taxon>
        <taxon>Uroviricota</taxon>
        <taxon>Caudoviricetes</taxon>
    </lineage>
</organism>
<protein>
    <submittedName>
        <fullName evidence="2">Upper collar protein</fullName>
    </submittedName>
</protein>
<dbReference type="Gene3D" id="1.10.246.30">
    <property type="match status" value="1"/>
</dbReference>
<accession>A0A8S5PQ44</accession>
<name>A0A8S5PQ44_9CAUD</name>
<dbReference type="Gene3D" id="3.30.1350.20">
    <property type="entry name" value="Bacteriophage PHI-29 conector. Domain 3"/>
    <property type="match status" value="1"/>
</dbReference>
<dbReference type="EMBL" id="BK015485">
    <property type="protein sequence ID" value="DAE09279.1"/>
    <property type="molecule type" value="Genomic_DNA"/>
</dbReference>
<dbReference type="Pfam" id="PF05352">
    <property type="entry name" value="Phage_connector"/>
    <property type="match status" value="1"/>
</dbReference>
<feature type="compositionally biased region" description="Acidic residues" evidence="1">
    <location>
        <begin position="315"/>
        <end position="326"/>
    </location>
</feature>
<sequence length="326" mass="38348">MSRNRSMTHDNFNCFQGRHNKWWSAYSNEAVFIDYYTRLKEYAINMFEWHNLPPSVDERFLELCLFEYGYAVFFKNKDNGSLMALNSRIDGRLNVYRVPLYRTAYATNGFQQNLTIDDSVLIFNNYLRQPTTLTIELFAKRLYEVEQTIMVNMKSQKFTTIFKCPESQRMTFKNIMMQWDGNEPFIFGDKGLDISSIEVINAQSPYNIDKMDIHKNMIWNEAMTFLGISNANTDKKERLVENEVTANNGQIEASRYIMLNARRQACKQINEMFEKELNSKKVCVTFRNTDERVYQEEQENNDDTLDNVSRKTIEGVDEGGSEQPNE</sequence>
<feature type="region of interest" description="Disordered" evidence="1">
    <location>
        <begin position="295"/>
        <end position="326"/>
    </location>
</feature>
<proteinExistence type="predicted"/>
<dbReference type="Gene3D" id="2.40.500.10">
    <property type="entry name" value="Upper collar protein gp10 (connector protein)"/>
    <property type="match status" value="1"/>
</dbReference>
<evidence type="ECO:0000256" key="1">
    <source>
        <dbReference type="SAM" id="MobiDB-lite"/>
    </source>
</evidence>
<reference evidence="2" key="1">
    <citation type="journal article" date="2021" name="Proc. Natl. Acad. Sci. U.S.A.">
        <title>A Catalog of Tens of Thousands of Viruses from Human Metagenomes Reveals Hidden Associations with Chronic Diseases.</title>
        <authorList>
            <person name="Tisza M.J."/>
            <person name="Buck C.B."/>
        </authorList>
    </citation>
    <scope>NUCLEOTIDE SEQUENCE</scope>
    <source>
        <strain evidence="2">CtdKF3</strain>
    </source>
</reference>